<dbReference type="EMBL" id="ARYL01000039">
    <property type="protein sequence ID" value="KDA01015.1"/>
    <property type="molecule type" value="Genomic_DNA"/>
</dbReference>
<feature type="signal peptide" evidence="3">
    <location>
        <begin position="1"/>
        <end position="25"/>
    </location>
</feature>
<dbReference type="PANTHER" id="PTHR30023">
    <property type="entry name" value="D-ALANYL-D-ALANINE CARBOXYPEPTIDASE"/>
    <property type="match status" value="1"/>
</dbReference>
<proteinExistence type="inferred from homology"/>
<comment type="similarity">
    <text evidence="1">Belongs to the peptidase S13 family.</text>
</comment>
<sequence>MPHRCRSLLLLACLLLAACVTPLQRDLDTTLNPPETAGIRWGLLVTDAQGREIAAINPDQRFLPASNTKLFTTAAAFRWQDDLAAMLPRLATFVALEDVGETGAPTLVLHGRGDPHLTDTPDCETRCLATLADAVAAIGLTSITHVVGDDTWFPDARWGPGWSWDDLQTAYGTATSALTINNNTATLTVAPASEGAPATVTWAPGDAAYTIINVTVTARWPGQGGEAPEDDLIVSHLPGTAIVHVAGHVPPGSAPRAFHLGLDDPALAAATRLTALLQARGITVEGPPMARHRPPGTPPEAAFTGLDDGDPPLAALAPPAFPEALTDISKDSQNLYAELMLRHLGHIDEDGAAEAGLARVDALLEEAGAAPNGHDLFDGSGMSVYNRVSPRTIVTLLTYAAAQDWGRAWKDTFPIGGVDGSLQRRFRGTILEGKIFAKTGTLKGTNALSGYLTAASGQTLTFAIIANERPLAISSATPMMDAALIRIAETN</sequence>
<gene>
    <name evidence="4" type="ORF">HOC_17726</name>
</gene>
<dbReference type="OrthoDB" id="5372081at2"/>
<dbReference type="NCBIfam" id="TIGR00666">
    <property type="entry name" value="PBP4"/>
    <property type="match status" value="1"/>
</dbReference>
<dbReference type="PROSITE" id="PS51257">
    <property type="entry name" value="PROKAR_LIPOPROTEIN"/>
    <property type="match status" value="1"/>
</dbReference>
<evidence type="ECO:0000256" key="3">
    <source>
        <dbReference type="SAM" id="SignalP"/>
    </source>
</evidence>
<feature type="chain" id="PRO_5001573574" evidence="3">
    <location>
        <begin position="26"/>
        <end position="491"/>
    </location>
</feature>
<dbReference type="Proteomes" id="UP000024942">
    <property type="component" value="Unassembled WGS sequence"/>
</dbReference>
<protein>
    <submittedName>
        <fullName evidence="4">D-alanyl-D-alanine carboxypeptidase/D-alanyl-D-alanine-endopeptidase</fullName>
    </submittedName>
</protein>
<comment type="caution">
    <text evidence="4">The sequence shown here is derived from an EMBL/GenBank/DDBJ whole genome shotgun (WGS) entry which is preliminary data.</text>
</comment>
<dbReference type="eggNOG" id="COG2027">
    <property type="taxonomic scope" value="Bacteria"/>
</dbReference>
<dbReference type="PATRIC" id="fig|1280953.3.peg.3548"/>
<keyword evidence="5" id="KW-1185">Reference proteome</keyword>
<keyword evidence="4" id="KW-0121">Carboxypeptidase</keyword>
<keyword evidence="3" id="KW-0732">Signal</keyword>
<dbReference type="GO" id="GO:0004185">
    <property type="term" value="F:serine-type carboxypeptidase activity"/>
    <property type="evidence" value="ECO:0007669"/>
    <property type="project" value="InterPro"/>
</dbReference>
<dbReference type="SUPFAM" id="SSF56601">
    <property type="entry name" value="beta-lactamase/transpeptidase-like"/>
    <property type="match status" value="1"/>
</dbReference>
<dbReference type="InterPro" id="IPR012338">
    <property type="entry name" value="Beta-lactam/transpept-like"/>
</dbReference>
<dbReference type="Gene3D" id="3.40.710.10">
    <property type="entry name" value="DD-peptidase/beta-lactamase superfamily"/>
    <property type="match status" value="2"/>
</dbReference>
<evidence type="ECO:0000256" key="1">
    <source>
        <dbReference type="ARBA" id="ARBA00006096"/>
    </source>
</evidence>
<dbReference type="STRING" id="1280953.HOC_17726"/>
<dbReference type="PRINTS" id="PR00922">
    <property type="entry name" value="DADACBPTASE3"/>
</dbReference>
<evidence type="ECO:0000313" key="4">
    <source>
        <dbReference type="EMBL" id="KDA01015.1"/>
    </source>
</evidence>
<dbReference type="RefSeq" id="WP_035541056.1">
    <property type="nucleotide sequence ID" value="NZ_ARYL01000039.1"/>
</dbReference>
<dbReference type="AlphaFoldDB" id="A0A059G377"/>
<dbReference type="InterPro" id="IPR000667">
    <property type="entry name" value="Peptidase_S13"/>
</dbReference>
<dbReference type="PANTHER" id="PTHR30023:SF0">
    <property type="entry name" value="PENICILLIN-SENSITIVE CARBOXYPEPTIDASE A"/>
    <property type="match status" value="1"/>
</dbReference>
<evidence type="ECO:0000313" key="5">
    <source>
        <dbReference type="Proteomes" id="UP000024942"/>
    </source>
</evidence>
<organism evidence="4 5">
    <name type="scientific">Hyphomonas oceanitis SCH89</name>
    <dbReference type="NCBI Taxonomy" id="1280953"/>
    <lineage>
        <taxon>Bacteria</taxon>
        <taxon>Pseudomonadati</taxon>
        <taxon>Pseudomonadota</taxon>
        <taxon>Alphaproteobacteria</taxon>
        <taxon>Hyphomonadales</taxon>
        <taxon>Hyphomonadaceae</taxon>
        <taxon>Hyphomonas</taxon>
    </lineage>
</organism>
<dbReference type="Pfam" id="PF02113">
    <property type="entry name" value="Peptidase_S13"/>
    <property type="match status" value="1"/>
</dbReference>
<dbReference type="Gene3D" id="3.50.80.20">
    <property type="entry name" value="D-Ala-D-Ala carboxypeptidase C, peptidase S13"/>
    <property type="match status" value="1"/>
</dbReference>
<reference evidence="4 5" key="1">
    <citation type="journal article" date="2014" name="Antonie Van Leeuwenhoek">
        <title>Hyphomonas beringensis sp. nov. and Hyphomonas chukchiensis sp. nov., isolated from surface seawater of the Bering Sea and Chukchi Sea.</title>
        <authorList>
            <person name="Li C."/>
            <person name="Lai Q."/>
            <person name="Li G."/>
            <person name="Dong C."/>
            <person name="Wang J."/>
            <person name="Liao Y."/>
            <person name="Shao Z."/>
        </authorList>
    </citation>
    <scope>NUCLEOTIDE SEQUENCE [LARGE SCALE GENOMIC DNA]</scope>
    <source>
        <strain evidence="4 5">SCH89</strain>
    </source>
</reference>
<evidence type="ECO:0000256" key="2">
    <source>
        <dbReference type="ARBA" id="ARBA00022801"/>
    </source>
</evidence>
<dbReference type="GO" id="GO:0000270">
    <property type="term" value="P:peptidoglycan metabolic process"/>
    <property type="evidence" value="ECO:0007669"/>
    <property type="project" value="TreeGrafter"/>
</dbReference>
<keyword evidence="2" id="KW-0378">Hydrolase</keyword>
<dbReference type="GO" id="GO:0006508">
    <property type="term" value="P:proteolysis"/>
    <property type="evidence" value="ECO:0007669"/>
    <property type="project" value="InterPro"/>
</dbReference>
<keyword evidence="4" id="KW-0645">Protease</keyword>
<accession>A0A059G377</accession>
<name>A0A059G377_9PROT</name>